<proteinExistence type="predicted"/>
<dbReference type="Pfam" id="PF00501">
    <property type="entry name" value="AMP-binding"/>
    <property type="match status" value="1"/>
</dbReference>
<gene>
    <name evidence="5" type="ORF">CWI38_0085p0030</name>
</gene>
<dbReference type="GO" id="GO:0005524">
    <property type="term" value="F:ATP binding"/>
    <property type="evidence" value="ECO:0007669"/>
    <property type="project" value="UniProtKB-KW"/>
</dbReference>
<dbReference type="VEuPathDB" id="MicrosporidiaDB:CWI38_0085p0030"/>
<dbReference type="EMBL" id="PITK01000085">
    <property type="protein sequence ID" value="TBU20353.1"/>
    <property type="molecule type" value="Genomic_DNA"/>
</dbReference>
<dbReference type="GO" id="GO:0004467">
    <property type="term" value="F:long-chain fatty acid-CoA ligase activity"/>
    <property type="evidence" value="ECO:0007669"/>
    <property type="project" value="TreeGrafter"/>
</dbReference>
<accession>A0A4V2JYA3</accession>
<dbReference type="PANTHER" id="PTHR43272">
    <property type="entry name" value="LONG-CHAIN-FATTY-ACID--COA LIGASE"/>
    <property type="match status" value="1"/>
</dbReference>
<evidence type="ECO:0000313" key="5">
    <source>
        <dbReference type="EMBL" id="TBU20353.1"/>
    </source>
</evidence>
<reference evidence="5 6" key="1">
    <citation type="submission" date="2017-12" db="EMBL/GenBank/DDBJ databases">
        <authorList>
            <person name="Pombert J.-F."/>
            <person name="Haag K.L."/>
            <person name="Ebert D."/>
        </authorList>
    </citation>
    <scope>NUCLEOTIDE SEQUENCE [LARGE SCALE GENOMIC DNA]</scope>
    <source>
        <strain evidence="5">IL-G-3</strain>
    </source>
</reference>
<dbReference type="OrthoDB" id="1700726at2759"/>
<dbReference type="Gene3D" id="3.40.50.12780">
    <property type="entry name" value="N-terminal domain of ligase-like"/>
    <property type="match status" value="1"/>
</dbReference>
<feature type="signal peptide" evidence="3">
    <location>
        <begin position="1"/>
        <end position="19"/>
    </location>
</feature>
<dbReference type="InterPro" id="IPR020845">
    <property type="entry name" value="AMP-binding_CS"/>
</dbReference>
<evidence type="ECO:0000256" key="1">
    <source>
        <dbReference type="ARBA" id="ARBA00022741"/>
    </source>
</evidence>
<dbReference type="Proteomes" id="UP000292282">
    <property type="component" value="Unassembled WGS sequence"/>
</dbReference>
<organism evidence="5 6">
    <name type="scientific">Hamiltosporidium tvaerminnensis</name>
    <dbReference type="NCBI Taxonomy" id="1176355"/>
    <lineage>
        <taxon>Eukaryota</taxon>
        <taxon>Fungi</taxon>
        <taxon>Fungi incertae sedis</taxon>
        <taxon>Microsporidia</taxon>
        <taxon>Dubosqiidae</taxon>
        <taxon>Hamiltosporidium</taxon>
    </lineage>
</organism>
<dbReference type="PROSITE" id="PS00455">
    <property type="entry name" value="AMP_BINDING"/>
    <property type="match status" value="1"/>
</dbReference>
<evidence type="ECO:0000256" key="3">
    <source>
        <dbReference type="SAM" id="SignalP"/>
    </source>
</evidence>
<sequence length="653" mass="76906">MDMLFYFILLFQIHDGTLSSRTQACEFHDDRIIFKDGYYEYDTSRINPKKKLRELDSIVHLFEKAFKFNENNVFGIIVDEKINWYSANVLFWKVNDISLFLSKKTDYESRIVGIYSENRYEWLLIEQAVYRSNKIFCPIYTKFNREAIHHVLNETDMKVCFISKSQAKRFYDDILSLYEIKLEHVIFLDRIDDDLAKKIRLKNIKIDYLDDIQRIELPINISRCFPTLEDIAMYCYTSGTSGFPKGVKQTHKNILKNIESYVYATNDNMIYKFHEYTIYLSYLPLAHVMEHMICYYLMISNSKIVFIDYDYYDLHTALRIVQPTVFVAVPRVLEKIYNRINQELNSKNAITRHIFRKCLNVKINNQQRKIYKHSIYDYFIFREIKMIFGGRIESIMCGSAPLRKDISMFLQAIFSIPIIEGYGLTESTGVCIMSPINNPRLGTIGVPLPGTKIKLLPTDDHDGFKSGELSLKADFISIGYFKNESLDAELFSPDSWFATGDIATVYGSYFQIIGRVKEMFKNSLGEYITPEFIEKNLKIPIIDDILITGKSTYSYIIALVVCLKHEITPEYIYNEIREKGEEMKKRNILFEFQIPKKIYVLRNTFESFRDFITPTVKKRRIIIEKYFAQQIDRIYNQDILYDGATIPVNLWST</sequence>
<evidence type="ECO:0000313" key="6">
    <source>
        <dbReference type="Proteomes" id="UP000292282"/>
    </source>
</evidence>
<keyword evidence="3" id="KW-0732">Signal</keyword>
<evidence type="ECO:0000256" key="2">
    <source>
        <dbReference type="ARBA" id="ARBA00022840"/>
    </source>
</evidence>
<dbReference type="PANTHER" id="PTHR43272:SF33">
    <property type="entry name" value="AMP-BINDING DOMAIN-CONTAINING PROTEIN-RELATED"/>
    <property type="match status" value="1"/>
</dbReference>
<name>A0A4V2JYA3_9MICR</name>
<dbReference type="STRING" id="1176355.A0A4V2JYA3"/>
<feature type="chain" id="PRO_5020692617" evidence="3">
    <location>
        <begin position="20"/>
        <end position="653"/>
    </location>
</feature>
<keyword evidence="1" id="KW-0547">Nucleotide-binding</keyword>
<protein>
    <submittedName>
        <fullName evidence="5">Long-chain fatty acid CoA synthetase</fullName>
    </submittedName>
</protein>
<dbReference type="InterPro" id="IPR000873">
    <property type="entry name" value="AMP-dep_synth/lig_dom"/>
</dbReference>
<keyword evidence="2" id="KW-0067">ATP-binding</keyword>
<keyword evidence="6" id="KW-1185">Reference proteome</keyword>
<dbReference type="AlphaFoldDB" id="A0A4V2JYA3"/>
<dbReference type="GO" id="GO:0016020">
    <property type="term" value="C:membrane"/>
    <property type="evidence" value="ECO:0007669"/>
    <property type="project" value="TreeGrafter"/>
</dbReference>
<evidence type="ECO:0000259" key="4">
    <source>
        <dbReference type="Pfam" id="PF00501"/>
    </source>
</evidence>
<comment type="caution">
    <text evidence="5">The sequence shown here is derived from an EMBL/GenBank/DDBJ whole genome shotgun (WGS) entry which is preliminary data.</text>
</comment>
<dbReference type="SUPFAM" id="SSF56801">
    <property type="entry name" value="Acetyl-CoA synthetase-like"/>
    <property type="match status" value="1"/>
</dbReference>
<dbReference type="InterPro" id="IPR042099">
    <property type="entry name" value="ANL_N_sf"/>
</dbReference>
<feature type="domain" description="AMP-dependent synthetase/ligase" evidence="4">
    <location>
        <begin position="83"/>
        <end position="481"/>
    </location>
</feature>